<comment type="caution">
    <text evidence="2">The sequence shown here is derived from an EMBL/GenBank/DDBJ whole genome shotgun (WGS) entry which is preliminary data.</text>
</comment>
<organism evidence="2 3">
    <name type="scientific">Leucobacter ruminantium</name>
    <dbReference type="NCBI Taxonomy" id="1289170"/>
    <lineage>
        <taxon>Bacteria</taxon>
        <taxon>Bacillati</taxon>
        <taxon>Actinomycetota</taxon>
        <taxon>Actinomycetes</taxon>
        <taxon>Micrococcales</taxon>
        <taxon>Microbacteriaceae</taxon>
        <taxon>Leucobacter</taxon>
    </lineage>
</organism>
<dbReference type="CDD" id="cd01741">
    <property type="entry name" value="GATase1_1"/>
    <property type="match status" value="1"/>
</dbReference>
<dbReference type="Proteomes" id="UP000664398">
    <property type="component" value="Unassembled WGS sequence"/>
</dbReference>
<dbReference type="Pfam" id="PF00117">
    <property type="entry name" value="GATase"/>
    <property type="match status" value="1"/>
</dbReference>
<accession>A0A939LXA5</accession>
<dbReference type="EMBL" id="JAGDYL010000032">
    <property type="protein sequence ID" value="MBO1806410.1"/>
    <property type="molecule type" value="Genomic_DNA"/>
</dbReference>
<dbReference type="RefSeq" id="WP_208046866.1">
    <property type="nucleotide sequence ID" value="NZ_JAGDYL010000032.1"/>
</dbReference>
<name>A0A939LXA5_9MICO</name>
<dbReference type="GO" id="GO:0005829">
    <property type="term" value="C:cytosol"/>
    <property type="evidence" value="ECO:0007669"/>
    <property type="project" value="TreeGrafter"/>
</dbReference>
<dbReference type="PROSITE" id="PS51273">
    <property type="entry name" value="GATASE_TYPE_1"/>
    <property type="match status" value="1"/>
</dbReference>
<reference evidence="2" key="1">
    <citation type="submission" date="2021-03" db="EMBL/GenBank/DDBJ databases">
        <title>Leucobacter chromiisoli sp. nov., isolated from chromium-containing soil of chemical plant.</title>
        <authorList>
            <person name="Xu Z."/>
        </authorList>
    </citation>
    <scope>NUCLEOTIDE SEQUENCE</scope>
    <source>
        <strain evidence="2">A2</strain>
    </source>
</reference>
<dbReference type="InterPro" id="IPR029062">
    <property type="entry name" value="Class_I_gatase-like"/>
</dbReference>
<dbReference type="Gene3D" id="3.40.50.880">
    <property type="match status" value="1"/>
</dbReference>
<keyword evidence="2" id="KW-0315">Glutamine amidotransferase</keyword>
<protein>
    <submittedName>
        <fullName evidence="2">Type 1 glutamine amidotransferase</fullName>
    </submittedName>
</protein>
<evidence type="ECO:0000313" key="2">
    <source>
        <dbReference type="EMBL" id="MBO1806410.1"/>
    </source>
</evidence>
<dbReference type="PANTHER" id="PTHR42695:SF5">
    <property type="entry name" value="GLUTAMINE AMIDOTRANSFERASE YLR126C-RELATED"/>
    <property type="match status" value="1"/>
</dbReference>
<keyword evidence="3" id="KW-1185">Reference proteome</keyword>
<feature type="domain" description="Glutamine amidotransferase" evidence="1">
    <location>
        <begin position="28"/>
        <end position="192"/>
    </location>
</feature>
<dbReference type="InterPro" id="IPR017926">
    <property type="entry name" value="GATASE"/>
</dbReference>
<gene>
    <name evidence="2" type="ORF">J4H91_13970</name>
</gene>
<dbReference type="AlphaFoldDB" id="A0A939LXA5"/>
<dbReference type="InterPro" id="IPR044992">
    <property type="entry name" value="ChyE-like"/>
</dbReference>
<evidence type="ECO:0000313" key="3">
    <source>
        <dbReference type="Proteomes" id="UP000664398"/>
    </source>
</evidence>
<dbReference type="SUPFAM" id="SSF52317">
    <property type="entry name" value="Class I glutamine amidotransferase-like"/>
    <property type="match status" value="1"/>
</dbReference>
<evidence type="ECO:0000259" key="1">
    <source>
        <dbReference type="Pfam" id="PF00117"/>
    </source>
</evidence>
<proteinExistence type="predicted"/>
<sequence>MESKTETFNNSTILVLQPDRQCGPDRLANWSKERGVKLDVRNPDTPSEMPASLETFDGLIVLGGEMGDGDTSKHPWLEQVRDTLREAHAVGLPTLGICLGGQLLASALGGTVEPGDAGLEAGAIPITPLEDATNDPLMQGMPGTFYSGSFHNDAISRLPPDAVLLATGERYSNQAFRCGSSWGVQFHPELNPAHYAEWVPLELESHPELEATICEFERMDSLVEDACGQLFHNFLDVVLDKSRVGRRAS</sequence>
<dbReference type="PANTHER" id="PTHR42695">
    <property type="entry name" value="GLUTAMINE AMIDOTRANSFERASE YLR126C-RELATED"/>
    <property type="match status" value="1"/>
</dbReference>